<dbReference type="HOGENOM" id="CLU_028221_0_0_0"/>
<evidence type="ECO:0000256" key="4">
    <source>
        <dbReference type="ARBA" id="ARBA00022670"/>
    </source>
</evidence>
<dbReference type="PANTHER" id="PTHR31412">
    <property type="entry name" value="ZINC METALLOPROTEASE EGY1"/>
    <property type="match status" value="1"/>
</dbReference>
<evidence type="ECO:0000256" key="1">
    <source>
        <dbReference type="ARBA" id="ARBA00001947"/>
    </source>
</evidence>
<dbReference type="eggNOG" id="COG1994">
    <property type="taxonomic scope" value="Bacteria"/>
</dbReference>
<keyword evidence="6" id="KW-0378">Hydrolase</keyword>
<name>Q1ISG5_KORVE</name>
<keyword evidence="5 10" id="KW-0812">Transmembrane</keyword>
<dbReference type="RefSeq" id="WP_011521987.1">
    <property type="nucleotide sequence ID" value="NC_008009.1"/>
</dbReference>
<dbReference type="CDD" id="cd06160">
    <property type="entry name" value="S2P-M50_like_2"/>
    <property type="match status" value="1"/>
</dbReference>
<evidence type="ECO:0000256" key="5">
    <source>
        <dbReference type="ARBA" id="ARBA00022692"/>
    </source>
</evidence>
<dbReference type="STRING" id="204669.Acid345_1182"/>
<evidence type="ECO:0000313" key="12">
    <source>
        <dbReference type="EMBL" id="ABF40185.1"/>
    </source>
</evidence>
<dbReference type="GO" id="GO:0008233">
    <property type="term" value="F:peptidase activity"/>
    <property type="evidence" value="ECO:0007669"/>
    <property type="project" value="UniProtKB-KW"/>
</dbReference>
<dbReference type="EMBL" id="CP000360">
    <property type="protein sequence ID" value="ABF40185.1"/>
    <property type="molecule type" value="Genomic_DNA"/>
</dbReference>
<reference evidence="12 13" key="1">
    <citation type="journal article" date="2009" name="Appl. Environ. Microbiol.">
        <title>Three genomes from the phylum Acidobacteria provide insight into the lifestyles of these microorganisms in soils.</title>
        <authorList>
            <person name="Ward N.L."/>
            <person name="Challacombe J.F."/>
            <person name="Janssen P.H."/>
            <person name="Henrissat B."/>
            <person name="Coutinho P.M."/>
            <person name="Wu M."/>
            <person name="Xie G."/>
            <person name="Haft D.H."/>
            <person name="Sait M."/>
            <person name="Badger J."/>
            <person name="Barabote R.D."/>
            <person name="Bradley B."/>
            <person name="Brettin T.S."/>
            <person name="Brinkac L.M."/>
            <person name="Bruce D."/>
            <person name="Creasy T."/>
            <person name="Daugherty S.C."/>
            <person name="Davidsen T.M."/>
            <person name="DeBoy R.T."/>
            <person name="Detter J.C."/>
            <person name="Dodson R.J."/>
            <person name="Durkin A.S."/>
            <person name="Ganapathy A."/>
            <person name="Gwinn-Giglio M."/>
            <person name="Han C.S."/>
            <person name="Khouri H."/>
            <person name="Kiss H."/>
            <person name="Kothari S.P."/>
            <person name="Madupu R."/>
            <person name="Nelson K.E."/>
            <person name="Nelson W.C."/>
            <person name="Paulsen I."/>
            <person name="Penn K."/>
            <person name="Ren Q."/>
            <person name="Rosovitz M.J."/>
            <person name="Selengut J.D."/>
            <person name="Shrivastava S."/>
            <person name="Sullivan S.A."/>
            <person name="Tapia R."/>
            <person name="Thompson L.S."/>
            <person name="Watkins K.L."/>
            <person name="Yang Q."/>
            <person name="Yu C."/>
            <person name="Zafar N."/>
            <person name="Zhou L."/>
            <person name="Kuske C.R."/>
        </authorList>
    </citation>
    <scope>NUCLEOTIDE SEQUENCE [LARGE SCALE GENOMIC DNA]</scope>
    <source>
        <strain evidence="12 13">Ellin345</strain>
    </source>
</reference>
<feature type="transmembrane region" description="Helical" evidence="10">
    <location>
        <begin position="109"/>
        <end position="132"/>
    </location>
</feature>
<feature type="transmembrane region" description="Helical" evidence="10">
    <location>
        <begin position="292"/>
        <end position="316"/>
    </location>
</feature>
<feature type="transmembrane region" description="Helical" evidence="10">
    <location>
        <begin position="31"/>
        <end position="50"/>
    </location>
</feature>
<proteinExistence type="inferred from homology"/>
<comment type="similarity">
    <text evidence="3">Belongs to the peptidase M50B family.</text>
</comment>
<dbReference type="InterPro" id="IPR008915">
    <property type="entry name" value="Peptidase_M50"/>
</dbReference>
<dbReference type="AlphaFoldDB" id="Q1ISG5"/>
<dbReference type="OrthoDB" id="9781963at2"/>
<feature type="transmembrane region" description="Helical" evidence="10">
    <location>
        <begin position="244"/>
        <end position="271"/>
    </location>
</feature>
<feature type="transmembrane region" description="Helical" evidence="10">
    <location>
        <begin position="71"/>
        <end position="97"/>
    </location>
</feature>
<dbReference type="GO" id="GO:0006508">
    <property type="term" value="P:proteolysis"/>
    <property type="evidence" value="ECO:0007669"/>
    <property type="project" value="UniProtKB-KW"/>
</dbReference>
<keyword evidence="4" id="KW-0645">Protease</keyword>
<dbReference type="InterPro" id="IPR044838">
    <property type="entry name" value="EGY1-like"/>
</dbReference>
<gene>
    <name evidence="12" type="ordered locus">Acid345_1182</name>
</gene>
<evidence type="ECO:0000256" key="9">
    <source>
        <dbReference type="ARBA" id="ARBA00023136"/>
    </source>
</evidence>
<evidence type="ECO:0000256" key="7">
    <source>
        <dbReference type="ARBA" id="ARBA00022946"/>
    </source>
</evidence>
<feature type="domain" description="Peptidase M50" evidence="11">
    <location>
        <begin position="87"/>
        <end position="244"/>
    </location>
</feature>
<feature type="transmembrane region" description="Helical" evidence="10">
    <location>
        <begin position="144"/>
        <end position="168"/>
    </location>
</feature>
<dbReference type="PANTHER" id="PTHR31412:SF0">
    <property type="entry name" value="ZINC METALLOPROTEASE EGY1, CHLOROPLASTIC-RELATED"/>
    <property type="match status" value="1"/>
</dbReference>
<dbReference type="GO" id="GO:0016020">
    <property type="term" value="C:membrane"/>
    <property type="evidence" value="ECO:0007669"/>
    <property type="project" value="UniProtKB-SubCell"/>
</dbReference>
<keyword evidence="13" id="KW-1185">Reference proteome</keyword>
<keyword evidence="8 10" id="KW-1133">Transmembrane helix</keyword>
<keyword evidence="7" id="KW-0809">Transit peptide</keyword>
<comment type="cofactor">
    <cofactor evidence="1">
        <name>Zn(2+)</name>
        <dbReference type="ChEBI" id="CHEBI:29105"/>
    </cofactor>
</comment>
<protein>
    <submittedName>
        <fullName evidence="12">Peptidase M50</fullName>
    </submittedName>
</protein>
<dbReference type="EnsemblBacteria" id="ABF40185">
    <property type="protein sequence ID" value="ABF40185"/>
    <property type="gene ID" value="Acid345_1182"/>
</dbReference>
<evidence type="ECO:0000313" key="13">
    <source>
        <dbReference type="Proteomes" id="UP000002432"/>
    </source>
</evidence>
<evidence type="ECO:0000256" key="2">
    <source>
        <dbReference type="ARBA" id="ARBA00004141"/>
    </source>
</evidence>
<sequence length="326" mass="36473">MSDPNTPLPTESPEYDYPVPVYYYPRVKTRYWLHALLLALTFFTTLTVGAKFQDNFMHHQPLIGDGFPFPLLWVLHQPSNLLLGLPFALSLMGILLAHEMGHYVYCRRYHVLATLPYFLPAPTLIGTLGAFIRIKSPIRSRKALFDIGIGGPIAGFVVAMPLLFLGLALSRAGSGEPIDFGFPLVFHLAHIVCGPRVALSQTALHPIAIAAWFGMFATSLNLLPGGQLDGGHILASVWPRTHRWISICTIIALFGLSFFLFLGWLLWAIFLAIAIRHPWVPEYPPLDKPRRWIAFCGLVMLVITIAPRPFAGLSIYDFIMYWKHGG</sequence>
<dbReference type="KEGG" id="aba:Acid345_1182"/>
<dbReference type="Pfam" id="PF02163">
    <property type="entry name" value="Peptidase_M50"/>
    <property type="match status" value="1"/>
</dbReference>
<organism evidence="12 13">
    <name type="scientific">Koribacter versatilis (strain Ellin345)</name>
    <dbReference type="NCBI Taxonomy" id="204669"/>
    <lineage>
        <taxon>Bacteria</taxon>
        <taxon>Pseudomonadati</taxon>
        <taxon>Acidobacteriota</taxon>
        <taxon>Terriglobia</taxon>
        <taxon>Terriglobales</taxon>
        <taxon>Candidatus Korobacteraceae</taxon>
        <taxon>Candidatus Korobacter</taxon>
    </lineage>
</organism>
<accession>Q1ISG5</accession>
<evidence type="ECO:0000256" key="10">
    <source>
        <dbReference type="SAM" id="Phobius"/>
    </source>
</evidence>
<evidence type="ECO:0000256" key="6">
    <source>
        <dbReference type="ARBA" id="ARBA00022801"/>
    </source>
</evidence>
<comment type="subcellular location">
    <subcellularLocation>
        <location evidence="2">Membrane</location>
        <topology evidence="2">Multi-pass membrane protein</topology>
    </subcellularLocation>
</comment>
<evidence type="ECO:0000256" key="8">
    <source>
        <dbReference type="ARBA" id="ARBA00022989"/>
    </source>
</evidence>
<evidence type="ECO:0000256" key="3">
    <source>
        <dbReference type="ARBA" id="ARBA00007931"/>
    </source>
</evidence>
<evidence type="ECO:0000259" key="11">
    <source>
        <dbReference type="Pfam" id="PF02163"/>
    </source>
</evidence>
<dbReference type="Proteomes" id="UP000002432">
    <property type="component" value="Chromosome"/>
</dbReference>
<keyword evidence="9 10" id="KW-0472">Membrane</keyword>